<dbReference type="AlphaFoldDB" id="A0A840EYU8"/>
<name>A0A840EYU8_9ACTN</name>
<dbReference type="Proteomes" id="UP000551501">
    <property type="component" value="Unassembled WGS sequence"/>
</dbReference>
<feature type="transmembrane region" description="Helical" evidence="1">
    <location>
        <begin position="42"/>
        <end position="59"/>
    </location>
</feature>
<proteinExistence type="predicted"/>
<evidence type="ECO:0000256" key="1">
    <source>
        <dbReference type="SAM" id="Phobius"/>
    </source>
</evidence>
<evidence type="ECO:0000313" key="2">
    <source>
        <dbReference type="EMBL" id="MBB4134179.1"/>
    </source>
</evidence>
<organism evidence="2 3">
    <name type="scientific">Gordonia humi</name>
    <dbReference type="NCBI Taxonomy" id="686429"/>
    <lineage>
        <taxon>Bacteria</taxon>
        <taxon>Bacillati</taxon>
        <taxon>Actinomycetota</taxon>
        <taxon>Actinomycetes</taxon>
        <taxon>Mycobacteriales</taxon>
        <taxon>Gordoniaceae</taxon>
        <taxon>Gordonia</taxon>
    </lineage>
</organism>
<keyword evidence="1" id="KW-0812">Transmembrane</keyword>
<dbReference type="EMBL" id="JACIFP010000001">
    <property type="protein sequence ID" value="MBB4134179.1"/>
    <property type="molecule type" value="Genomic_DNA"/>
</dbReference>
<feature type="transmembrane region" description="Helical" evidence="1">
    <location>
        <begin position="65"/>
        <end position="83"/>
    </location>
</feature>
<dbReference type="RefSeq" id="WP_183369387.1">
    <property type="nucleotide sequence ID" value="NZ_BAABHL010000105.1"/>
</dbReference>
<sequence>MKTTSQPPADRRRAPGFREASMHELFIDCCRLGPAPTRGREVFVIAATAVLLAAVLIAVQAGLLFAATAGAIVAAYMIGRWAYGERTVWAAR</sequence>
<keyword evidence="1" id="KW-0472">Membrane</keyword>
<protein>
    <submittedName>
        <fullName evidence="2">Uncharacterized protein</fullName>
    </submittedName>
</protein>
<keyword evidence="3" id="KW-1185">Reference proteome</keyword>
<evidence type="ECO:0000313" key="3">
    <source>
        <dbReference type="Proteomes" id="UP000551501"/>
    </source>
</evidence>
<reference evidence="2 3" key="1">
    <citation type="submission" date="2020-08" db="EMBL/GenBank/DDBJ databases">
        <title>Sequencing the genomes of 1000 actinobacteria strains.</title>
        <authorList>
            <person name="Klenk H.-P."/>
        </authorList>
    </citation>
    <scope>NUCLEOTIDE SEQUENCE [LARGE SCALE GENOMIC DNA]</scope>
    <source>
        <strain evidence="2 3">DSM 45298</strain>
    </source>
</reference>
<keyword evidence="1" id="KW-1133">Transmembrane helix</keyword>
<accession>A0A840EYU8</accession>
<comment type="caution">
    <text evidence="2">The sequence shown here is derived from an EMBL/GenBank/DDBJ whole genome shotgun (WGS) entry which is preliminary data.</text>
</comment>
<gene>
    <name evidence="2" type="ORF">BKA16_000731</name>
</gene>